<evidence type="ECO:0000313" key="1">
    <source>
        <dbReference type="EMBL" id="QHT98694.1"/>
    </source>
</evidence>
<dbReference type="InterPro" id="IPR013078">
    <property type="entry name" value="His_Pase_superF_clade-1"/>
</dbReference>
<dbReference type="Pfam" id="PF00300">
    <property type="entry name" value="His_Phos_1"/>
    <property type="match status" value="1"/>
</dbReference>
<evidence type="ECO:0008006" key="2">
    <source>
        <dbReference type="Google" id="ProtNLM"/>
    </source>
</evidence>
<dbReference type="AlphaFoldDB" id="A0A6C0IZB9"/>
<dbReference type="CDD" id="cd07067">
    <property type="entry name" value="HP_PGM_like"/>
    <property type="match status" value="1"/>
</dbReference>
<dbReference type="Gene3D" id="3.40.50.1240">
    <property type="entry name" value="Phosphoglycerate mutase-like"/>
    <property type="match status" value="1"/>
</dbReference>
<protein>
    <recommendedName>
        <fullName evidence="2">Phosphoglycerate mutase family protein</fullName>
    </recommendedName>
</protein>
<dbReference type="InterPro" id="IPR029033">
    <property type="entry name" value="His_PPase_superfam"/>
</dbReference>
<dbReference type="SUPFAM" id="SSF53254">
    <property type="entry name" value="Phosphoglycerate mutase-like"/>
    <property type="match status" value="1"/>
</dbReference>
<organism evidence="1">
    <name type="scientific">viral metagenome</name>
    <dbReference type="NCBI Taxonomy" id="1070528"/>
    <lineage>
        <taxon>unclassified sequences</taxon>
        <taxon>metagenomes</taxon>
        <taxon>organismal metagenomes</taxon>
    </lineage>
</organism>
<proteinExistence type="predicted"/>
<accession>A0A6C0IZB9</accession>
<sequence length="132" mass="15392">MRHFSFVRHGHSFHNELFLTLGEKAYTHPSVIGSSLTSKGLDQTTKLKNEIQSLEKFNLILVSPLDRCLQTVHQIIDGMEDIPEIVSLDEMIEYEISDIANYRKDKKELINLYPFVNFEYIIDVFKNPNFDN</sequence>
<dbReference type="EMBL" id="MN740295">
    <property type="protein sequence ID" value="QHT98694.1"/>
    <property type="molecule type" value="Genomic_DNA"/>
</dbReference>
<reference evidence="1" key="1">
    <citation type="journal article" date="2020" name="Nature">
        <title>Giant virus diversity and host interactions through global metagenomics.</title>
        <authorList>
            <person name="Schulz F."/>
            <person name="Roux S."/>
            <person name="Paez-Espino D."/>
            <person name="Jungbluth S."/>
            <person name="Walsh D.A."/>
            <person name="Denef V.J."/>
            <person name="McMahon K.D."/>
            <person name="Konstantinidis K.T."/>
            <person name="Eloe-Fadrosh E.A."/>
            <person name="Kyrpides N.C."/>
            <person name="Woyke T."/>
        </authorList>
    </citation>
    <scope>NUCLEOTIDE SEQUENCE</scope>
    <source>
        <strain evidence="1">GVMAG-M-3300025676-16</strain>
    </source>
</reference>
<name>A0A6C0IZB9_9ZZZZ</name>